<dbReference type="GO" id="GO:0070043">
    <property type="term" value="F:rRNA (guanine-N7-)-methyltransferase activity"/>
    <property type="evidence" value="ECO:0007669"/>
    <property type="project" value="TreeGrafter"/>
</dbReference>
<dbReference type="Pfam" id="PF01170">
    <property type="entry name" value="UPF0020"/>
    <property type="match status" value="1"/>
</dbReference>
<dbReference type="Gene3D" id="3.40.50.150">
    <property type="entry name" value="Vaccinia Virus protein VP39"/>
    <property type="match status" value="1"/>
</dbReference>
<dbReference type="Proteomes" id="UP000199473">
    <property type="component" value="Unassembled WGS sequence"/>
</dbReference>
<evidence type="ECO:0000259" key="4">
    <source>
        <dbReference type="Pfam" id="PF02926"/>
    </source>
</evidence>
<organism evidence="6 7">
    <name type="scientific">Falsiroseomonas stagni DSM 19981</name>
    <dbReference type="NCBI Taxonomy" id="1123062"/>
    <lineage>
        <taxon>Bacteria</taxon>
        <taxon>Pseudomonadati</taxon>
        <taxon>Pseudomonadota</taxon>
        <taxon>Alphaproteobacteria</taxon>
        <taxon>Acetobacterales</taxon>
        <taxon>Roseomonadaceae</taxon>
        <taxon>Falsiroseomonas</taxon>
    </lineage>
</organism>
<dbReference type="GO" id="GO:0003723">
    <property type="term" value="F:RNA binding"/>
    <property type="evidence" value="ECO:0007669"/>
    <property type="project" value="InterPro"/>
</dbReference>
<evidence type="ECO:0000256" key="1">
    <source>
        <dbReference type="ARBA" id="ARBA00022603"/>
    </source>
</evidence>
<keyword evidence="2" id="KW-0808">Transferase</keyword>
<dbReference type="AlphaFoldDB" id="A0A1I3X6Z1"/>
<accession>A0A1I3X6Z1</accession>
<evidence type="ECO:0000313" key="6">
    <source>
        <dbReference type="EMBL" id="SFK15340.1"/>
    </source>
</evidence>
<proteinExistence type="predicted"/>
<evidence type="ECO:0000313" key="7">
    <source>
        <dbReference type="Proteomes" id="UP000199473"/>
    </source>
</evidence>
<dbReference type="Gene3D" id="3.30.2130.30">
    <property type="match status" value="1"/>
</dbReference>
<dbReference type="PROSITE" id="PS00092">
    <property type="entry name" value="N6_MTASE"/>
    <property type="match status" value="1"/>
</dbReference>
<keyword evidence="1 6" id="KW-0489">Methyltransferase</keyword>
<dbReference type="OrthoDB" id="9809404at2"/>
<dbReference type="InterPro" id="IPR002052">
    <property type="entry name" value="DNA_methylase_N6_adenine_CS"/>
</dbReference>
<dbReference type="InterPro" id="IPR054170">
    <property type="entry name" value="RlmL_1st"/>
</dbReference>
<dbReference type="EMBL" id="FOSQ01000001">
    <property type="protein sequence ID" value="SFK15340.1"/>
    <property type="molecule type" value="Genomic_DNA"/>
</dbReference>
<feature type="domain" description="RlmL ferredoxin-like" evidence="5">
    <location>
        <begin position="9"/>
        <end position="64"/>
    </location>
</feature>
<dbReference type="PANTHER" id="PTHR47313:SF1">
    <property type="entry name" value="RIBOSOMAL RNA LARGE SUBUNIT METHYLTRANSFERASE K_L"/>
    <property type="match status" value="1"/>
</dbReference>
<dbReference type="Pfam" id="PF02926">
    <property type="entry name" value="THUMP"/>
    <property type="match status" value="1"/>
</dbReference>
<feature type="domain" description="Ribosomal RNA large subunit methyltransferase K/L-like methyltransferase" evidence="3">
    <location>
        <begin position="161"/>
        <end position="342"/>
    </location>
</feature>
<name>A0A1I3X6Z1_9PROT</name>
<dbReference type="STRING" id="1123062.SAMN02745775_10134"/>
<dbReference type="InterPro" id="IPR029063">
    <property type="entry name" value="SAM-dependent_MTases_sf"/>
</dbReference>
<keyword evidence="7" id="KW-1185">Reference proteome</keyword>
<sequence length="372" mass="39944">MTGVEVKFEIFLAAPPGLEETLAAEISRKGFRQPKVVPGGVATMGGWPAVWRANLWLRGASKVLARIDQFRAVHFAQLDDRARAVDWKGLLRPDVAFRVEASCAASKLWHSGAVAQRVATAIRESVGVKEADDAPVVIRARMEKDLCTISVDTSGDLLHKRGFKQAVNPAPMRETMAALFLMQCGYEGTETLLDPMCGAGTFVIEAAEMAARLNPGRARDFAFENLKNFDAEAWARMRTVARAGVEGVTCLGFDRDAGAVAMSIANAERAGVAAGTRFAQGTISDLQRPDGAPGLVIVNPPYGSRIGDRKSLGPLYRALGQVLMSRFAGWRVGLVAAEPALARETRLPFLPPGPPVPHGGMRVTLFRTAPLG</sequence>
<dbReference type="InterPro" id="IPR004114">
    <property type="entry name" value="THUMP_dom"/>
</dbReference>
<reference evidence="6 7" key="1">
    <citation type="submission" date="2016-10" db="EMBL/GenBank/DDBJ databases">
        <authorList>
            <person name="de Groot N.N."/>
        </authorList>
    </citation>
    <scope>NUCLEOTIDE SEQUENCE [LARGE SCALE GENOMIC DNA]</scope>
    <source>
        <strain evidence="6 7">DSM 19981</strain>
    </source>
</reference>
<dbReference type="PANTHER" id="PTHR47313">
    <property type="entry name" value="RIBOSOMAL RNA LARGE SUBUNIT METHYLTRANSFERASE K/L"/>
    <property type="match status" value="1"/>
</dbReference>
<evidence type="ECO:0000259" key="3">
    <source>
        <dbReference type="Pfam" id="PF01170"/>
    </source>
</evidence>
<dbReference type="CDD" id="cd11715">
    <property type="entry name" value="THUMP_AdoMetMT"/>
    <property type="match status" value="1"/>
</dbReference>
<dbReference type="SUPFAM" id="SSF53335">
    <property type="entry name" value="S-adenosyl-L-methionine-dependent methyltransferases"/>
    <property type="match status" value="1"/>
</dbReference>
<dbReference type="InterPro" id="IPR000241">
    <property type="entry name" value="RlmKL-like_Mtase"/>
</dbReference>
<dbReference type="RefSeq" id="WP_092953718.1">
    <property type="nucleotide sequence ID" value="NZ_FOSQ01000001.1"/>
</dbReference>
<gene>
    <name evidence="6" type="ORF">SAMN02745775_10134</name>
</gene>
<evidence type="ECO:0000259" key="5">
    <source>
        <dbReference type="Pfam" id="PF22020"/>
    </source>
</evidence>
<evidence type="ECO:0000256" key="2">
    <source>
        <dbReference type="ARBA" id="ARBA00022679"/>
    </source>
</evidence>
<protein>
    <submittedName>
        <fullName evidence="6">Putative N6-adenine-specific DNA methylase</fullName>
    </submittedName>
</protein>
<feature type="domain" description="THUMP" evidence="4">
    <location>
        <begin position="75"/>
        <end position="152"/>
    </location>
</feature>
<dbReference type="Pfam" id="PF22020">
    <property type="entry name" value="RlmL_1st"/>
    <property type="match status" value="1"/>
</dbReference>
<dbReference type="GO" id="GO:0008990">
    <property type="term" value="F:rRNA (guanine-N2-)-methyltransferase activity"/>
    <property type="evidence" value="ECO:0007669"/>
    <property type="project" value="TreeGrafter"/>
</dbReference>